<keyword evidence="3" id="KW-1185">Reference proteome</keyword>
<keyword evidence="1" id="KW-0812">Transmembrane</keyword>
<reference evidence="2 3" key="1">
    <citation type="submission" date="2018-08" db="EMBL/GenBank/DDBJ databases">
        <title>Form III RuBisCO-mediated autotrophy in Thermodesulfobium bacteria.</title>
        <authorList>
            <person name="Toshchakov S.V."/>
            <person name="Kublanov I.V."/>
            <person name="Frolov E."/>
            <person name="Bonch-Osmolovskaya E.A."/>
            <person name="Tourova T.P."/>
            <person name="Chernych N.A."/>
            <person name="Lebedinsky A.V."/>
        </authorList>
    </citation>
    <scope>NUCLEOTIDE SEQUENCE [LARGE SCALE GENOMIC DNA]</scope>
    <source>
        <strain evidence="2 3">SR</strain>
    </source>
</reference>
<feature type="transmembrane region" description="Helical" evidence="1">
    <location>
        <begin position="12"/>
        <end position="35"/>
    </location>
</feature>
<dbReference type="RefSeq" id="WP_115792223.1">
    <property type="nucleotide sequence ID" value="NZ_QSLN01000003.1"/>
</dbReference>
<dbReference type="OrthoDB" id="9884380at2"/>
<comment type="caution">
    <text evidence="2">The sequence shown here is derived from an EMBL/GenBank/DDBJ whole genome shotgun (WGS) entry which is preliminary data.</text>
</comment>
<sequence>MRAGVPNTLLPGSIIGVMASGGNLGLSLAALAALATRYGSSATDLGAELLAAFCALTLPLAVLALYGSIRTKPFLLFLSFALSLPFSFYFWCFMTGSIYKYRGIFDLLYLVSGIALSLSLKARERKS</sequence>
<keyword evidence="1" id="KW-0472">Membrane</keyword>
<name>A0A3D8P4G8_9THEO</name>
<organism evidence="2 3">
    <name type="scientific">Ammonifex thiophilus</name>
    <dbReference type="NCBI Taxonomy" id="444093"/>
    <lineage>
        <taxon>Bacteria</taxon>
        <taxon>Bacillati</taxon>
        <taxon>Bacillota</taxon>
        <taxon>Clostridia</taxon>
        <taxon>Thermoanaerobacterales</taxon>
        <taxon>Thermoanaerobacteraceae</taxon>
        <taxon>Ammonifex</taxon>
    </lineage>
</organism>
<evidence type="ECO:0000256" key="1">
    <source>
        <dbReference type="SAM" id="Phobius"/>
    </source>
</evidence>
<proteinExistence type="predicted"/>
<dbReference type="EMBL" id="QSLN01000003">
    <property type="protein sequence ID" value="RDV84003.1"/>
    <property type="molecule type" value="Genomic_DNA"/>
</dbReference>
<dbReference type="Proteomes" id="UP000256329">
    <property type="component" value="Unassembled WGS sequence"/>
</dbReference>
<feature type="transmembrane region" description="Helical" evidence="1">
    <location>
        <begin position="47"/>
        <end position="67"/>
    </location>
</feature>
<accession>A0A3D8P4G8</accession>
<keyword evidence="1" id="KW-1133">Transmembrane helix</keyword>
<dbReference type="AlphaFoldDB" id="A0A3D8P4G8"/>
<feature type="transmembrane region" description="Helical" evidence="1">
    <location>
        <begin position="74"/>
        <end position="91"/>
    </location>
</feature>
<evidence type="ECO:0000313" key="2">
    <source>
        <dbReference type="EMBL" id="RDV84003.1"/>
    </source>
</evidence>
<gene>
    <name evidence="2" type="ORF">DXX99_03995</name>
</gene>
<feature type="transmembrane region" description="Helical" evidence="1">
    <location>
        <begin position="103"/>
        <end position="120"/>
    </location>
</feature>
<protein>
    <submittedName>
        <fullName evidence="2">Uncharacterized protein</fullName>
    </submittedName>
</protein>
<evidence type="ECO:0000313" key="3">
    <source>
        <dbReference type="Proteomes" id="UP000256329"/>
    </source>
</evidence>